<dbReference type="GO" id="GO:0050355">
    <property type="term" value="F:inorganic triphosphate phosphatase activity"/>
    <property type="evidence" value="ECO:0007669"/>
    <property type="project" value="InterPro"/>
</dbReference>
<proteinExistence type="predicted"/>
<dbReference type="PANTHER" id="PTHR39569">
    <property type="entry name" value="INORGANIC TRIPHOSPHATASE"/>
    <property type="match status" value="1"/>
</dbReference>
<dbReference type="AlphaFoldDB" id="A0A4R1GSD7"/>
<dbReference type="InterPro" id="IPR033469">
    <property type="entry name" value="CYTH-like_dom_sf"/>
</dbReference>
<sequence>MLTETEIKLRLPDVLDVDPTAIPLFLERLSGNWEQVELFNQYFDTPELALDRAGYALRLRRDGDQCIQTFKGRGESLAGFSVRSEWDWYLSSEQVDLQPLLDLDRPALLGSDTLAALKPLFRTDFQRTKGKLNWVFDGIPVEVEVALDRGAATAEKASSPICELELELRQGPPEALFAFAKEVAAQLPLMPWDSAKAERGYRLLDPERKPLAPKLSRDVFAQPLSEALPLLGSYLLASAQYGSELLSMGTAGAVDKVDQALKLIIEFESLLSHVDATPLSGAFERTTRLHKALFTGLPSAEEQPVELFNRLQGKTDWGVLMLGQSERLYLWHKEPPQAKGASLGELLCQSETLFSGLKALRSEI</sequence>
<dbReference type="PROSITE" id="PS51707">
    <property type="entry name" value="CYTH"/>
    <property type="match status" value="1"/>
</dbReference>
<dbReference type="InterPro" id="IPR039013">
    <property type="entry name" value="YgiF"/>
</dbReference>
<evidence type="ECO:0000313" key="3">
    <source>
        <dbReference type="Proteomes" id="UP000294546"/>
    </source>
</evidence>
<gene>
    <name evidence="2" type="ORF">CLV83_2381</name>
</gene>
<comment type="caution">
    <text evidence="2">The sequence shown here is derived from an EMBL/GenBank/DDBJ whole genome shotgun (WGS) entry which is preliminary data.</text>
</comment>
<dbReference type="Proteomes" id="UP000294546">
    <property type="component" value="Unassembled WGS sequence"/>
</dbReference>
<dbReference type="InterPro" id="IPR023577">
    <property type="entry name" value="CYTH_domain"/>
</dbReference>
<keyword evidence="3" id="KW-1185">Reference proteome</keyword>
<dbReference type="EMBL" id="SMFU01000008">
    <property type="protein sequence ID" value="TCK07512.1"/>
    <property type="molecule type" value="Genomic_DNA"/>
</dbReference>
<dbReference type="SMART" id="SM01118">
    <property type="entry name" value="CYTH"/>
    <property type="match status" value="1"/>
</dbReference>
<organism evidence="2 3">
    <name type="scientific">Marinobacterium mangrovicola</name>
    <dbReference type="NCBI Taxonomy" id="1476959"/>
    <lineage>
        <taxon>Bacteria</taxon>
        <taxon>Pseudomonadati</taxon>
        <taxon>Pseudomonadota</taxon>
        <taxon>Gammaproteobacteria</taxon>
        <taxon>Oceanospirillales</taxon>
        <taxon>Oceanospirillaceae</taxon>
        <taxon>Marinobacterium</taxon>
    </lineage>
</organism>
<dbReference type="CDD" id="cd07756">
    <property type="entry name" value="CYTH-like_Pase_CHAD"/>
    <property type="match status" value="1"/>
</dbReference>
<name>A0A4R1GSD7_9GAMM</name>
<dbReference type="SUPFAM" id="SSF55154">
    <property type="entry name" value="CYTH-like phosphatases"/>
    <property type="match status" value="1"/>
</dbReference>
<dbReference type="Pfam" id="PF01928">
    <property type="entry name" value="CYTH"/>
    <property type="match status" value="1"/>
</dbReference>
<dbReference type="Gene3D" id="2.40.320.10">
    <property type="entry name" value="Hypothetical Protein Pfu-838710-001"/>
    <property type="match status" value="1"/>
</dbReference>
<evidence type="ECO:0000313" key="2">
    <source>
        <dbReference type="EMBL" id="TCK07512.1"/>
    </source>
</evidence>
<dbReference type="OrthoDB" id="3034217at2"/>
<accession>A0A4R1GSD7</accession>
<reference evidence="2 3" key="1">
    <citation type="submission" date="2019-03" db="EMBL/GenBank/DDBJ databases">
        <title>Genomic Encyclopedia of Archaeal and Bacterial Type Strains, Phase II (KMG-II): from individual species to whole genera.</title>
        <authorList>
            <person name="Goeker M."/>
        </authorList>
    </citation>
    <scope>NUCLEOTIDE SEQUENCE [LARGE SCALE GENOMIC DNA]</scope>
    <source>
        <strain evidence="2 3">DSM 27697</strain>
    </source>
</reference>
<feature type="domain" description="CYTH" evidence="1">
    <location>
        <begin position="2"/>
        <end position="207"/>
    </location>
</feature>
<protein>
    <submittedName>
        <fullName evidence="2">CYTH domain-containing protein</fullName>
    </submittedName>
</protein>
<dbReference type="GO" id="GO:0046872">
    <property type="term" value="F:metal ion binding"/>
    <property type="evidence" value="ECO:0007669"/>
    <property type="project" value="TreeGrafter"/>
</dbReference>
<dbReference type="RefSeq" id="WP_132292248.1">
    <property type="nucleotide sequence ID" value="NZ_SMFU01000008.1"/>
</dbReference>
<dbReference type="PANTHER" id="PTHR39569:SF1">
    <property type="entry name" value="INORGANIC TRIPHOSPHATASE"/>
    <property type="match status" value="1"/>
</dbReference>
<evidence type="ECO:0000259" key="1">
    <source>
        <dbReference type="PROSITE" id="PS51707"/>
    </source>
</evidence>